<dbReference type="AlphaFoldDB" id="A0A517PD55"/>
<reference evidence="1 2" key="1">
    <citation type="submission" date="2019-02" db="EMBL/GenBank/DDBJ databases">
        <title>Deep-cultivation of Planctomycetes and their phenomic and genomic characterization uncovers novel biology.</title>
        <authorList>
            <person name="Wiegand S."/>
            <person name="Jogler M."/>
            <person name="Boedeker C."/>
            <person name="Pinto D."/>
            <person name="Vollmers J."/>
            <person name="Rivas-Marin E."/>
            <person name="Kohn T."/>
            <person name="Peeters S.H."/>
            <person name="Heuer A."/>
            <person name="Rast P."/>
            <person name="Oberbeckmann S."/>
            <person name="Bunk B."/>
            <person name="Jeske O."/>
            <person name="Meyerdierks A."/>
            <person name="Storesund J.E."/>
            <person name="Kallscheuer N."/>
            <person name="Luecker S."/>
            <person name="Lage O.M."/>
            <person name="Pohl T."/>
            <person name="Merkel B.J."/>
            <person name="Hornburger P."/>
            <person name="Mueller R.-W."/>
            <person name="Bruemmer F."/>
            <person name="Labrenz M."/>
            <person name="Spormann A.M."/>
            <person name="Op den Camp H."/>
            <person name="Overmann J."/>
            <person name="Amann R."/>
            <person name="Jetten M.S.M."/>
            <person name="Mascher T."/>
            <person name="Medema M.H."/>
            <person name="Devos D.P."/>
            <person name="Kaster A.-K."/>
            <person name="Ovreas L."/>
            <person name="Rohde M."/>
            <person name="Galperin M.Y."/>
            <person name="Jogler C."/>
        </authorList>
    </citation>
    <scope>NUCLEOTIDE SEQUENCE [LARGE SCALE GENOMIC DNA]</scope>
    <source>
        <strain evidence="1 2">CA12</strain>
    </source>
</reference>
<dbReference type="EMBL" id="CP036265">
    <property type="protein sequence ID" value="QDT17261.1"/>
    <property type="molecule type" value="Genomic_DNA"/>
</dbReference>
<name>A0A517PD55_9PLAN</name>
<keyword evidence="2" id="KW-1185">Reference proteome</keyword>
<accession>A0A517PD55</accession>
<sequence length="77" mass="8670">MSRRATILAATDEPDEVRTAEKWLRENRSRLTYVSEQQGCGCCILMWDVEGPDEVVATLPESVTAASEWSRVKRGRA</sequence>
<organism evidence="1 2">
    <name type="scientific">Alienimonas californiensis</name>
    <dbReference type="NCBI Taxonomy" id="2527989"/>
    <lineage>
        <taxon>Bacteria</taxon>
        <taxon>Pseudomonadati</taxon>
        <taxon>Planctomycetota</taxon>
        <taxon>Planctomycetia</taxon>
        <taxon>Planctomycetales</taxon>
        <taxon>Planctomycetaceae</taxon>
        <taxon>Alienimonas</taxon>
    </lineage>
</organism>
<proteinExistence type="predicted"/>
<dbReference type="Proteomes" id="UP000318741">
    <property type="component" value="Chromosome"/>
</dbReference>
<dbReference type="RefSeq" id="WP_145360146.1">
    <property type="nucleotide sequence ID" value="NZ_CP036265.1"/>
</dbReference>
<protein>
    <submittedName>
        <fullName evidence="1">Uncharacterized protein</fullName>
    </submittedName>
</protein>
<evidence type="ECO:0000313" key="1">
    <source>
        <dbReference type="EMBL" id="QDT17261.1"/>
    </source>
</evidence>
<dbReference type="OrthoDB" id="1452344at2"/>
<evidence type="ECO:0000313" key="2">
    <source>
        <dbReference type="Proteomes" id="UP000318741"/>
    </source>
</evidence>
<gene>
    <name evidence="1" type="ORF">CA12_33750</name>
</gene>
<dbReference type="KEGG" id="acaf:CA12_33750"/>